<keyword evidence="7" id="KW-1185">Reference proteome</keyword>
<dbReference type="InterPro" id="IPR029064">
    <property type="entry name" value="Ribosomal_eL30-like_sf"/>
</dbReference>
<dbReference type="InterPro" id="IPR004037">
    <property type="entry name" value="Ribosomal_eL8-like_CS"/>
</dbReference>
<protein>
    <recommendedName>
        <fullName evidence="4">60S ribosomal protein L7a</fullName>
    </recommendedName>
</protein>
<evidence type="ECO:0000259" key="5">
    <source>
        <dbReference type="Pfam" id="PF01248"/>
    </source>
</evidence>
<accession>A0A4D9CUZ6</accession>
<evidence type="ECO:0000256" key="4">
    <source>
        <dbReference type="RuleBase" id="RU367042"/>
    </source>
</evidence>
<dbReference type="PRINTS" id="PR00881">
    <property type="entry name" value="L7ARS6FAMILY"/>
</dbReference>
<comment type="caution">
    <text evidence="6">The sequence shown here is derived from an EMBL/GenBank/DDBJ whole genome shotgun (WGS) entry which is preliminary data.</text>
</comment>
<evidence type="ECO:0000256" key="1">
    <source>
        <dbReference type="ARBA" id="ARBA00007337"/>
    </source>
</evidence>
<dbReference type="InterPro" id="IPR050257">
    <property type="entry name" value="eL8/uL1-like"/>
</dbReference>
<reference evidence="6 7" key="1">
    <citation type="submission" date="2019-01" db="EMBL/GenBank/DDBJ databases">
        <title>Nuclear Genome Assembly of the Microalgal Biofuel strain Nannochloropsis salina CCMP1776.</title>
        <authorList>
            <person name="Hovde B."/>
        </authorList>
    </citation>
    <scope>NUCLEOTIDE SEQUENCE [LARGE SCALE GENOMIC DNA]</scope>
    <source>
        <strain evidence="6 7">CCMP1776</strain>
    </source>
</reference>
<evidence type="ECO:0000313" key="6">
    <source>
        <dbReference type="EMBL" id="TFJ82746.1"/>
    </source>
</evidence>
<dbReference type="Proteomes" id="UP000355283">
    <property type="component" value="Unassembled WGS sequence"/>
</dbReference>
<dbReference type="InterPro" id="IPR001921">
    <property type="entry name" value="Ribosomal_eL8_euk"/>
</dbReference>
<keyword evidence="2 4" id="KW-0689">Ribosomal protein</keyword>
<gene>
    <name evidence="6" type="ORF">NSK_005939</name>
</gene>
<dbReference type="PROSITE" id="PS01082">
    <property type="entry name" value="RIBOSOMAL_L7AE"/>
    <property type="match status" value="1"/>
</dbReference>
<proteinExistence type="inferred from homology"/>
<dbReference type="InterPro" id="IPR018492">
    <property type="entry name" value="Ribosomal_eL8/Nhp2"/>
</dbReference>
<dbReference type="SUPFAM" id="SSF55315">
    <property type="entry name" value="L30e-like"/>
    <property type="match status" value="1"/>
</dbReference>
<comment type="similarity">
    <text evidence="1 4">Belongs to the eukaryotic ribosomal protein eL8 family.</text>
</comment>
<dbReference type="EMBL" id="SDOX01000095">
    <property type="protein sequence ID" value="TFJ82746.1"/>
    <property type="molecule type" value="Genomic_DNA"/>
</dbReference>
<feature type="domain" description="Ribosomal protein eL8/eL30/eS12/Gadd45" evidence="5">
    <location>
        <begin position="121"/>
        <end position="195"/>
    </location>
</feature>
<dbReference type="PANTHER" id="PTHR23105">
    <property type="entry name" value="RIBOSOMAL PROTEIN L7AE FAMILY MEMBER"/>
    <property type="match status" value="1"/>
</dbReference>
<dbReference type="GO" id="GO:0042254">
    <property type="term" value="P:ribosome biogenesis"/>
    <property type="evidence" value="ECO:0007669"/>
    <property type="project" value="InterPro"/>
</dbReference>
<dbReference type="InterPro" id="IPR004038">
    <property type="entry name" value="Ribosomal_eL8/eL30/eS12/Gad45"/>
</dbReference>
<dbReference type="FunFam" id="3.30.1330.30:FF:000003">
    <property type="entry name" value="60S ribosomal protein L7a"/>
    <property type="match status" value="1"/>
</dbReference>
<name>A0A4D9CUZ6_9STRA</name>
<keyword evidence="3 4" id="KW-0687">Ribonucleoprotein</keyword>
<comment type="function">
    <text evidence="4">Component of the ribosome.</text>
</comment>
<evidence type="ECO:0000313" key="7">
    <source>
        <dbReference type="Proteomes" id="UP000355283"/>
    </source>
</evidence>
<dbReference type="GO" id="GO:0022625">
    <property type="term" value="C:cytosolic large ribosomal subunit"/>
    <property type="evidence" value="ECO:0007669"/>
    <property type="project" value="UniProtKB-UniRule"/>
</dbReference>
<dbReference type="AlphaFoldDB" id="A0A4D9CUZ6"/>
<sequence length="255" mass="28738">MAPKKVAKKPAKKAAPKANPLFAAEPRSFRIGGAIRPKGRDLSRFVKWPRYVRIQRQRKILYQRLKVPPAINQFSKALDKNQATELFKLLAKYRPESKVEKRERLKQLAAAKASGGETPAPAKQTVIKYGLKHVTELIEAKKVKFVAIAHDVNPIELVVWIPALCRKQGIPYAIVKGKARLGALVHKKNAAVVALEEARKEDKATFEKMCAEFKLEFNDKKERTWGGGIMGLKTQKRLEIRQRAVEAELAKKAAF</sequence>
<evidence type="ECO:0000256" key="2">
    <source>
        <dbReference type="ARBA" id="ARBA00022980"/>
    </source>
</evidence>
<dbReference type="Gene3D" id="3.30.1330.30">
    <property type="match status" value="1"/>
</dbReference>
<dbReference type="GO" id="GO:0003723">
    <property type="term" value="F:RNA binding"/>
    <property type="evidence" value="ECO:0007669"/>
    <property type="project" value="UniProtKB-UniRule"/>
</dbReference>
<dbReference type="PRINTS" id="PR00882">
    <property type="entry name" value="RIBOSOMALL7A"/>
</dbReference>
<dbReference type="OrthoDB" id="29563at2759"/>
<evidence type="ECO:0000256" key="3">
    <source>
        <dbReference type="ARBA" id="ARBA00023274"/>
    </source>
</evidence>
<organism evidence="6 7">
    <name type="scientific">Nannochloropsis salina CCMP1776</name>
    <dbReference type="NCBI Taxonomy" id="1027361"/>
    <lineage>
        <taxon>Eukaryota</taxon>
        <taxon>Sar</taxon>
        <taxon>Stramenopiles</taxon>
        <taxon>Ochrophyta</taxon>
        <taxon>Eustigmatophyceae</taxon>
        <taxon>Eustigmatales</taxon>
        <taxon>Monodopsidaceae</taxon>
        <taxon>Microchloropsis</taxon>
        <taxon>Microchloropsis salina</taxon>
    </lineage>
</organism>
<dbReference type="Pfam" id="PF01248">
    <property type="entry name" value="Ribosomal_L7Ae"/>
    <property type="match status" value="1"/>
</dbReference>